<sequence length="165" mass="17975">MFANVKEHKILGELLLAVHSRDLKCSCDSVRPSGNVDLQNTKAIASPGSCWSCICPVTGLGTLLLPIEHRGSKPLSPPVPMKEQHTKQNPSCWCKWLHGAYLMKDEAPASFPFRGSAERIELSSRNLRLDSWKSTGSLYVGLACANKPGLNRTEGVHGELCSSMS</sequence>
<evidence type="ECO:0000313" key="2">
    <source>
        <dbReference type="Proteomes" id="UP000472266"/>
    </source>
</evidence>
<evidence type="ECO:0000313" key="1">
    <source>
        <dbReference type="Ensembl" id="ENSSHBP00005016931.1"/>
    </source>
</evidence>
<dbReference type="AlphaFoldDB" id="A0A672UQZ1"/>
<dbReference type="Proteomes" id="UP000472266">
    <property type="component" value="Chromosome 23"/>
</dbReference>
<protein>
    <submittedName>
        <fullName evidence="1">Uncharacterized protein</fullName>
    </submittedName>
</protein>
<reference evidence="1" key="3">
    <citation type="submission" date="2025-09" db="UniProtKB">
        <authorList>
            <consortium name="Ensembl"/>
        </authorList>
    </citation>
    <scope>IDENTIFICATION</scope>
</reference>
<accession>A0A672UQZ1</accession>
<name>A0A672UQZ1_STRHB</name>
<reference evidence="1 2" key="1">
    <citation type="submission" date="2019-11" db="EMBL/GenBank/DDBJ databases">
        <title>Strigops habroptila (kakapo) genome, bStrHab1, primary haplotype, v2.</title>
        <authorList>
            <person name="Jarvis E.D."/>
            <person name="Howard J."/>
            <person name="Rhie A."/>
            <person name="Phillippy A."/>
            <person name="Korlach J."/>
            <person name="Digby A."/>
            <person name="Iorns D."/>
            <person name="Eason D."/>
            <person name="Robertson B."/>
            <person name="Raemaekers T."/>
            <person name="Howe K."/>
            <person name="Lewin H."/>
            <person name="Damas J."/>
            <person name="Hastie A."/>
            <person name="Tracey A."/>
            <person name="Chow W."/>
            <person name="Fedrigo O."/>
        </authorList>
    </citation>
    <scope>NUCLEOTIDE SEQUENCE [LARGE SCALE GENOMIC DNA]</scope>
</reference>
<keyword evidence="2" id="KW-1185">Reference proteome</keyword>
<reference evidence="1" key="2">
    <citation type="submission" date="2025-08" db="UniProtKB">
        <authorList>
            <consortium name="Ensembl"/>
        </authorList>
    </citation>
    <scope>IDENTIFICATION</scope>
</reference>
<proteinExistence type="predicted"/>
<dbReference type="InParanoid" id="A0A672UQZ1"/>
<organism evidence="1 2">
    <name type="scientific">Strigops habroptila</name>
    <name type="common">Kakapo</name>
    <dbReference type="NCBI Taxonomy" id="2489341"/>
    <lineage>
        <taxon>Eukaryota</taxon>
        <taxon>Metazoa</taxon>
        <taxon>Chordata</taxon>
        <taxon>Craniata</taxon>
        <taxon>Vertebrata</taxon>
        <taxon>Euteleostomi</taxon>
        <taxon>Archelosauria</taxon>
        <taxon>Archosauria</taxon>
        <taxon>Dinosauria</taxon>
        <taxon>Saurischia</taxon>
        <taxon>Theropoda</taxon>
        <taxon>Coelurosauria</taxon>
        <taxon>Aves</taxon>
        <taxon>Neognathae</taxon>
        <taxon>Neoaves</taxon>
        <taxon>Telluraves</taxon>
        <taxon>Australaves</taxon>
        <taxon>Psittaciformes</taxon>
        <taxon>Psittacidae</taxon>
        <taxon>Strigops</taxon>
    </lineage>
</organism>
<dbReference type="Ensembl" id="ENSSHBT00005020251.1">
    <property type="protein sequence ID" value="ENSSHBP00005016931.1"/>
    <property type="gene ID" value="ENSSHBG00005014706.1"/>
</dbReference>